<evidence type="ECO:0000256" key="1">
    <source>
        <dbReference type="ARBA" id="ARBA00007189"/>
    </source>
</evidence>
<dbReference type="RefSeq" id="WP_070109719.1">
    <property type="nucleotide sequence ID" value="NZ_LZFO01000008.1"/>
</dbReference>
<evidence type="ECO:0008006" key="4">
    <source>
        <dbReference type="Google" id="ProtNLM"/>
    </source>
</evidence>
<sequence>MSVLVVGGDKIDNIKENLKDVGFDKIKHVSGRRKKHRQVQIPANIDLVLVLTDFIGHKVAETIKNQSKSSDVKIIYSKRSWINIEKSLKNDGWINYGKYFNIKKRR</sequence>
<dbReference type="OrthoDB" id="5324142at2"/>
<dbReference type="PIRSF" id="PIRSF020408">
    <property type="entry name" value="UCP020408"/>
    <property type="match status" value="1"/>
</dbReference>
<proteinExistence type="inferred from homology"/>
<reference evidence="2 3" key="1">
    <citation type="submission" date="2016-06" db="EMBL/GenBank/DDBJ databases">
        <title>Genome sequence of Clostridium acetireducens DSM 10703.</title>
        <authorList>
            <person name="Poehlein A."/>
            <person name="Fluechter S."/>
            <person name="Duerre P."/>
            <person name="Daniel R."/>
        </authorList>
    </citation>
    <scope>NUCLEOTIDE SEQUENCE [LARGE SCALE GENOMIC DNA]</scope>
    <source>
        <strain evidence="2 3">DSM 10703</strain>
    </source>
</reference>
<comment type="similarity">
    <text evidence="1">Belongs to the UPF0751 family.</text>
</comment>
<comment type="caution">
    <text evidence="2">The sequence shown here is derived from an EMBL/GenBank/DDBJ whole genome shotgun (WGS) entry which is preliminary data.</text>
</comment>
<dbReference type="AlphaFoldDB" id="A0A1E8F0U8"/>
<organism evidence="2 3">
    <name type="scientific">Clostridium acetireducens DSM 10703</name>
    <dbReference type="NCBI Taxonomy" id="1121290"/>
    <lineage>
        <taxon>Bacteria</taxon>
        <taxon>Bacillati</taxon>
        <taxon>Bacillota</taxon>
        <taxon>Clostridia</taxon>
        <taxon>Eubacteriales</taxon>
        <taxon>Clostridiaceae</taxon>
        <taxon>Clostridium</taxon>
    </lineage>
</organism>
<accession>A0A1E8F0U8</accession>
<gene>
    <name evidence="2" type="ORF">CLOACE_07630</name>
</gene>
<dbReference type="Proteomes" id="UP000175744">
    <property type="component" value="Unassembled WGS sequence"/>
</dbReference>
<dbReference type="STRING" id="1121290.CLAOCE_07630"/>
<dbReference type="EMBL" id="LZFO01000008">
    <property type="protein sequence ID" value="OFI06780.1"/>
    <property type="molecule type" value="Genomic_DNA"/>
</dbReference>
<evidence type="ECO:0000313" key="3">
    <source>
        <dbReference type="Proteomes" id="UP000175744"/>
    </source>
</evidence>
<name>A0A1E8F0U8_9CLOT</name>
<dbReference type="Pfam" id="PF10087">
    <property type="entry name" value="DUF2325"/>
    <property type="match status" value="1"/>
</dbReference>
<dbReference type="InterPro" id="IPR016772">
    <property type="entry name" value="UCP020408"/>
</dbReference>
<dbReference type="PATRIC" id="fig|1121290.3.peg.773"/>
<protein>
    <recommendedName>
        <fullName evidence="4">Dihydroorotate dehydrogenase</fullName>
    </recommendedName>
</protein>
<keyword evidence="3" id="KW-1185">Reference proteome</keyword>
<evidence type="ECO:0000313" key="2">
    <source>
        <dbReference type="EMBL" id="OFI06780.1"/>
    </source>
</evidence>